<dbReference type="SUPFAM" id="SSF47384">
    <property type="entry name" value="Homodimeric domain of signal transducing histidine kinase"/>
    <property type="match status" value="1"/>
</dbReference>
<keyword evidence="8" id="KW-1133">Transmembrane helix</keyword>
<name>G5IN43_9FIRM</name>
<dbReference type="InterPro" id="IPR005467">
    <property type="entry name" value="His_kinase_dom"/>
</dbReference>
<reference evidence="10 11" key="1">
    <citation type="submission" date="2011-08" db="EMBL/GenBank/DDBJ databases">
        <title>The Genome Sequence of Clostridium hathewayi WAL-18680.</title>
        <authorList>
            <consortium name="The Broad Institute Genome Sequencing Platform"/>
            <person name="Earl A."/>
            <person name="Ward D."/>
            <person name="Feldgarden M."/>
            <person name="Gevers D."/>
            <person name="Finegold S.M."/>
            <person name="Summanen P.H."/>
            <person name="Molitoris D.R."/>
            <person name="Song M."/>
            <person name="Daigneault M."/>
            <person name="Allen-Vercoe E."/>
            <person name="Young S.K."/>
            <person name="Zeng Q."/>
            <person name="Gargeya S."/>
            <person name="Fitzgerald M."/>
            <person name="Haas B."/>
            <person name="Abouelleil A."/>
            <person name="Alvarado L."/>
            <person name="Arachchi H.M."/>
            <person name="Berlin A."/>
            <person name="Brown A."/>
            <person name="Chapman S.B."/>
            <person name="Chen Z."/>
            <person name="Dunbar C."/>
            <person name="Freedman E."/>
            <person name="Gearin G."/>
            <person name="Gellesch M."/>
            <person name="Goldberg J."/>
            <person name="Griggs A."/>
            <person name="Gujja S."/>
            <person name="Heiman D."/>
            <person name="Howarth C."/>
            <person name="Larson L."/>
            <person name="Lui A."/>
            <person name="MacDonald P.J.P."/>
            <person name="Montmayeur A."/>
            <person name="Murphy C."/>
            <person name="Neiman D."/>
            <person name="Pearson M."/>
            <person name="Priest M."/>
            <person name="Roberts A."/>
            <person name="Saif S."/>
            <person name="Shea T."/>
            <person name="Shenoy N."/>
            <person name="Sisk P."/>
            <person name="Stolte C."/>
            <person name="Sykes S."/>
            <person name="Wortman J."/>
            <person name="Nusbaum C."/>
            <person name="Birren B."/>
        </authorList>
    </citation>
    <scope>NUCLEOTIDE SEQUENCE [LARGE SCALE GENOMIC DNA]</scope>
    <source>
        <strain evidence="10 11">WAL-18680</strain>
    </source>
</reference>
<evidence type="ECO:0000256" key="3">
    <source>
        <dbReference type="ARBA" id="ARBA00012438"/>
    </source>
</evidence>
<dbReference type="PROSITE" id="PS50109">
    <property type="entry name" value="HIS_KIN"/>
    <property type="match status" value="1"/>
</dbReference>
<gene>
    <name evidence="10" type="ORF">HMPREF9473_04921</name>
</gene>
<evidence type="ECO:0000256" key="7">
    <source>
        <dbReference type="ARBA" id="ARBA00023012"/>
    </source>
</evidence>
<comment type="subcellular location">
    <subcellularLocation>
        <location evidence="2">Membrane</location>
    </subcellularLocation>
</comment>
<dbReference type="InterPro" id="IPR004358">
    <property type="entry name" value="Sig_transdc_His_kin-like_C"/>
</dbReference>
<dbReference type="Pfam" id="PF00512">
    <property type="entry name" value="HisKA"/>
    <property type="match status" value="1"/>
</dbReference>
<dbReference type="EMBL" id="ADLN01000127">
    <property type="protein sequence ID" value="EHI57014.1"/>
    <property type="molecule type" value="Genomic_DNA"/>
</dbReference>
<dbReference type="SUPFAM" id="SSF55874">
    <property type="entry name" value="ATPase domain of HSP90 chaperone/DNA topoisomerase II/histidine kinase"/>
    <property type="match status" value="1"/>
</dbReference>
<dbReference type="GO" id="GO:0004721">
    <property type="term" value="F:phosphoprotein phosphatase activity"/>
    <property type="evidence" value="ECO:0007669"/>
    <property type="project" value="TreeGrafter"/>
</dbReference>
<dbReference type="Gene3D" id="1.10.287.130">
    <property type="match status" value="1"/>
</dbReference>
<keyword evidence="11" id="KW-1185">Reference proteome</keyword>
<keyword evidence="8" id="KW-0812">Transmembrane</keyword>
<keyword evidence="6" id="KW-0418">Kinase</keyword>
<accession>G5IN43</accession>
<comment type="catalytic activity">
    <reaction evidence="1">
        <text>ATP + protein L-histidine = ADP + protein N-phospho-L-histidine.</text>
        <dbReference type="EC" id="2.7.13.3"/>
    </reaction>
</comment>
<sequence length="412" mass="45481">MKLFHDRQTRHYLLFLFSTLVLLSALFLALSFRQDRLIKDVLLSHDGAILSALLEQGVPEAAAVKAVTASGPSSVISPEGNALMEKIGRTAQTSSRYLPAVRAPLQSLNRFLLFLLALMTVLLLGGSLCFLTRRERLYRQAVDAVAHFTAGDYSVHLPRTEEGTLHLLFSSIDRLAMALRSQTETEHRTKEFLKDTISDISHQLKTPLAAMTMYSEIIAAEPDHPDTVSAFTGKMHQSLNRMEQLIASLLKITRLDAGNITFEFELHPIREVVEHAIQDLNVRAHLEEKELILEGGGERLLCDFSWTAEAFGNLVKNALDHTGAGGIIRISWESSPSMVRILVADNGCGIASVDLHHIFKRFYRSQHSLDTQGVGLGLPLAKSILEEQGGVITVTSTEGVGTTFTISFLTKL</sequence>
<comment type="caution">
    <text evidence="10">The sequence shown here is derived from an EMBL/GenBank/DDBJ whole genome shotgun (WGS) entry which is preliminary data.</text>
</comment>
<dbReference type="SMART" id="SM00388">
    <property type="entry name" value="HisKA"/>
    <property type="match status" value="1"/>
</dbReference>
<evidence type="ECO:0000259" key="9">
    <source>
        <dbReference type="PROSITE" id="PS50109"/>
    </source>
</evidence>
<dbReference type="InterPro" id="IPR003661">
    <property type="entry name" value="HisK_dim/P_dom"/>
</dbReference>
<dbReference type="Gene3D" id="3.30.565.10">
    <property type="entry name" value="Histidine kinase-like ATPase, C-terminal domain"/>
    <property type="match status" value="1"/>
</dbReference>
<dbReference type="InterPro" id="IPR036890">
    <property type="entry name" value="HATPase_C_sf"/>
</dbReference>
<dbReference type="EC" id="2.7.13.3" evidence="3"/>
<dbReference type="SMART" id="SM00387">
    <property type="entry name" value="HATPase_c"/>
    <property type="match status" value="1"/>
</dbReference>
<evidence type="ECO:0000256" key="2">
    <source>
        <dbReference type="ARBA" id="ARBA00004370"/>
    </source>
</evidence>
<dbReference type="PRINTS" id="PR00344">
    <property type="entry name" value="BCTRLSENSOR"/>
</dbReference>
<dbReference type="InterPro" id="IPR036097">
    <property type="entry name" value="HisK_dim/P_sf"/>
</dbReference>
<dbReference type="PANTHER" id="PTHR45453">
    <property type="entry name" value="PHOSPHATE REGULON SENSOR PROTEIN PHOR"/>
    <property type="match status" value="1"/>
</dbReference>
<organism evidence="10 11">
    <name type="scientific">Hungatella hathewayi WAL-18680</name>
    <dbReference type="NCBI Taxonomy" id="742737"/>
    <lineage>
        <taxon>Bacteria</taxon>
        <taxon>Bacillati</taxon>
        <taxon>Bacillota</taxon>
        <taxon>Clostridia</taxon>
        <taxon>Lachnospirales</taxon>
        <taxon>Lachnospiraceae</taxon>
        <taxon>Hungatella</taxon>
    </lineage>
</organism>
<feature type="transmembrane region" description="Helical" evidence="8">
    <location>
        <begin position="111"/>
        <end position="131"/>
    </location>
</feature>
<keyword evidence="8" id="KW-0472">Membrane</keyword>
<proteinExistence type="predicted"/>
<dbReference type="AlphaFoldDB" id="G5IN43"/>
<dbReference type="HOGENOM" id="CLU_000445_89_3_9"/>
<evidence type="ECO:0000313" key="10">
    <source>
        <dbReference type="EMBL" id="EHI57014.1"/>
    </source>
</evidence>
<keyword evidence="4" id="KW-0597">Phosphoprotein</keyword>
<dbReference type="CDD" id="cd00075">
    <property type="entry name" value="HATPase"/>
    <property type="match status" value="1"/>
</dbReference>
<dbReference type="PANTHER" id="PTHR45453:SF1">
    <property type="entry name" value="PHOSPHATE REGULON SENSOR PROTEIN PHOR"/>
    <property type="match status" value="1"/>
</dbReference>
<dbReference type="OrthoDB" id="9773956at2"/>
<dbReference type="Proteomes" id="UP000005384">
    <property type="component" value="Unassembled WGS sequence"/>
</dbReference>
<evidence type="ECO:0000313" key="11">
    <source>
        <dbReference type="Proteomes" id="UP000005384"/>
    </source>
</evidence>
<feature type="transmembrane region" description="Helical" evidence="8">
    <location>
        <begin position="12"/>
        <end position="32"/>
    </location>
</feature>
<protein>
    <recommendedName>
        <fullName evidence="3">histidine kinase</fullName>
        <ecNumber evidence="3">2.7.13.3</ecNumber>
    </recommendedName>
</protein>
<keyword evidence="5" id="KW-0808">Transferase</keyword>
<feature type="domain" description="Histidine kinase" evidence="9">
    <location>
        <begin position="199"/>
        <end position="412"/>
    </location>
</feature>
<evidence type="ECO:0000256" key="4">
    <source>
        <dbReference type="ARBA" id="ARBA00022553"/>
    </source>
</evidence>
<dbReference type="Pfam" id="PF02518">
    <property type="entry name" value="HATPase_c"/>
    <property type="match status" value="1"/>
</dbReference>
<keyword evidence="7" id="KW-0902">Two-component regulatory system</keyword>
<dbReference type="GO" id="GO:0005886">
    <property type="term" value="C:plasma membrane"/>
    <property type="evidence" value="ECO:0007669"/>
    <property type="project" value="TreeGrafter"/>
</dbReference>
<dbReference type="PATRIC" id="fig|742737.3.peg.4904"/>
<dbReference type="GO" id="GO:0016036">
    <property type="term" value="P:cellular response to phosphate starvation"/>
    <property type="evidence" value="ECO:0007669"/>
    <property type="project" value="TreeGrafter"/>
</dbReference>
<dbReference type="InterPro" id="IPR050351">
    <property type="entry name" value="BphY/WalK/GraS-like"/>
</dbReference>
<evidence type="ECO:0000256" key="5">
    <source>
        <dbReference type="ARBA" id="ARBA00022679"/>
    </source>
</evidence>
<evidence type="ECO:0000256" key="6">
    <source>
        <dbReference type="ARBA" id="ARBA00022777"/>
    </source>
</evidence>
<dbReference type="CDD" id="cd00082">
    <property type="entry name" value="HisKA"/>
    <property type="match status" value="1"/>
</dbReference>
<dbReference type="InterPro" id="IPR003594">
    <property type="entry name" value="HATPase_dom"/>
</dbReference>
<dbReference type="RefSeq" id="WP_006782909.1">
    <property type="nucleotide sequence ID" value="NZ_CP040506.1"/>
</dbReference>
<evidence type="ECO:0000256" key="8">
    <source>
        <dbReference type="SAM" id="Phobius"/>
    </source>
</evidence>
<dbReference type="GO" id="GO:0000155">
    <property type="term" value="F:phosphorelay sensor kinase activity"/>
    <property type="evidence" value="ECO:0007669"/>
    <property type="project" value="InterPro"/>
</dbReference>
<evidence type="ECO:0000256" key="1">
    <source>
        <dbReference type="ARBA" id="ARBA00000085"/>
    </source>
</evidence>